<gene>
    <name evidence="1" type="ordered locus">MSWAN_1473</name>
</gene>
<dbReference type="GO" id="GO:0032259">
    <property type="term" value="P:methylation"/>
    <property type="evidence" value="ECO:0007669"/>
    <property type="project" value="UniProtKB-KW"/>
</dbReference>
<dbReference type="AlphaFoldDB" id="F6D7M0"/>
<keyword evidence="2" id="KW-1185">Reference proteome</keyword>
<keyword evidence="1" id="KW-0808">Transferase</keyword>
<dbReference type="STRING" id="868131.MSWAN_1473"/>
<dbReference type="PROSITE" id="PS00092">
    <property type="entry name" value="N6_MTASE"/>
    <property type="match status" value="1"/>
</dbReference>
<dbReference type="GO" id="GO:0008168">
    <property type="term" value="F:methyltransferase activity"/>
    <property type="evidence" value="ECO:0007669"/>
    <property type="project" value="UniProtKB-KW"/>
</dbReference>
<protein>
    <submittedName>
        <fullName evidence="1">Ribosomal L11 methyltransferase</fullName>
    </submittedName>
</protein>
<dbReference type="KEGG" id="mew:MSWAN_1473"/>
<dbReference type="InterPro" id="IPR051720">
    <property type="entry name" value="rRNA_MeTrfase/Polyamine_Synth"/>
</dbReference>
<name>F6D7M0_METPW</name>
<dbReference type="GeneID" id="10668979"/>
<dbReference type="PANTHER" id="PTHR23290:SF0">
    <property type="entry name" value="RRNA N6-ADENOSINE-METHYLTRANSFERASE METTL5"/>
    <property type="match status" value="1"/>
</dbReference>
<dbReference type="RefSeq" id="WP_013825988.1">
    <property type="nucleotide sequence ID" value="NC_015574.1"/>
</dbReference>
<dbReference type="Proteomes" id="UP000009231">
    <property type="component" value="Chromosome"/>
</dbReference>
<accession>F6D7M0</accession>
<sequence>MFKRQITKKRQLEIALQRIPSHMHPKVALEQYSTPAVIAADILWNAHAMGDIEGIKVVDLGCGTGILTVGSALLGAGEAVGVDVDPDAVEIAQSEALDIGLGERTRFISMDIKEFDEKADTVIQNPPFGAQKANKEADRQFMAKAIEIAPVAYSFHIKETENFVENFFKSIGGKVTHRFYYRFPIPHIYDFHKKEKVDVDVVVLRVEK</sequence>
<dbReference type="PANTHER" id="PTHR23290">
    <property type="entry name" value="RRNA N6-ADENOSINE-METHYLTRANSFERASE METTL5"/>
    <property type="match status" value="1"/>
</dbReference>
<dbReference type="GO" id="GO:0003676">
    <property type="term" value="F:nucleic acid binding"/>
    <property type="evidence" value="ECO:0007669"/>
    <property type="project" value="InterPro"/>
</dbReference>
<dbReference type="Gene3D" id="3.40.50.150">
    <property type="entry name" value="Vaccinia Virus protein VP39"/>
    <property type="match status" value="1"/>
</dbReference>
<proteinExistence type="predicted"/>
<dbReference type="EMBL" id="CP002772">
    <property type="protein sequence ID" value="AEG18487.1"/>
    <property type="molecule type" value="Genomic_DNA"/>
</dbReference>
<dbReference type="Pfam" id="PF06325">
    <property type="entry name" value="PrmA"/>
    <property type="match status" value="1"/>
</dbReference>
<evidence type="ECO:0000313" key="2">
    <source>
        <dbReference type="Proteomes" id="UP000009231"/>
    </source>
</evidence>
<reference evidence="1 2" key="1">
    <citation type="journal article" date="2014" name="Int. J. Syst. Evol. Microbiol.">
        <title>Methanobacterium paludis sp. nov. and a novel strain of Methanobacterium lacus isolated from northern peatlands.</title>
        <authorList>
            <person name="Cadillo-Quiroz H."/>
            <person name="Brauer S.L."/>
            <person name="Goodson N."/>
            <person name="Yavitt J.B."/>
            <person name="Zinder S.H."/>
        </authorList>
    </citation>
    <scope>NUCLEOTIDE SEQUENCE [LARGE SCALE GENOMIC DNA]</scope>
    <source>
        <strain evidence="2">DSM 25820 / JCM 18151 / SWAN1</strain>
    </source>
</reference>
<dbReference type="SUPFAM" id="SSF53335">
    <property type="entry name" value="S-adenosyl-L-methionine-dependent methyltransferases"/>
    <property type="match status" value="1"/>
</dbReference>
<dbReference type="eggNOG" id="arCOG00910">
    <property type="taxonomic scope" value="Archaea"/>
</dbReference>
<organism evidence="1 2">
    <name type="scientific">Methanobacterium paludis (strain DSM 25820 / JCM 18151 / SWAN1)</name>
    <dbReference type="NCBI Taxonomy" id="868131"/>
    <lineage>
        <taxon>Archaea</taxon>
        <taxon>Methanobacteriati</taxon>
        <taxon>Methanobacteriota</taxon>
        <taxon>Methanomada group</taxon>
        <taxon>Methanobacteria</taxon>
        <taxon>Methanobacteriales</taxon>
        <taxon>Methanobacteriaceae</taxon>
        <taxon>Methanobacterium</taxon>
    </lineage>
</organism>
<dbReference type="OrthoDB" id="31271at2157"/>
<dbReference type="CDD" id="cd02440">
    <property type="entry name" value="AdoMet_MTases"/>
    <property type="match status" value="1"/>
</dbReference>
<evidence type="ECO:0000313" key="1">
    <source>
        <dbReference type="EMBL" id="AEG18487.1"/>
    </source>
</evidence>
<dbReference type="InterPro" id="IPR029063">
    <property type="entry name" value="SAM-dependent_MTases_sf"/>
</dbReference>
<dbReference type="InterPro" id="IPR002052">
    <property type="entry name" value="DNA_methylase_N6_adenine_CS"/>
</dbReference>
<keyword evidence="1" id="KW-0489">Methyltransferase</keyword>
<dbReference type="HOGENOM" id="CLU_074702_1_0_2"/>